<dbReference type="AlphaFoldDB" id="A0A0N0NJV8"/>
<dbReference type="RefSeq" id="XP_017997394.1">
    <property type="nucleotide sequence ID" value="XM_018139135.1"/>
</dbReference>
<organism evidence="4 5">
    <name type="scientific">Cyphellophora attinorum</name>
    <dbReference type="NCBI Taxonomy" id="1664694"/>
    <lineage>
        <taxon>Eukaryota</taxon>
        <taxon>Fungi</taxon>
        <taxon>Dikarya</taxon>
        <taxon>Ascomycota</taxon>
        <taxon>Pezizomycotina</taxon>
        <taxon>Eurotiomycetes</taxon>
        <taxon>Chaetothyriomycetidae</taxon>
        <taxon>Chaetothyriales</taxon>
        <taxon>Cyphellophoraceae</taxon>
        <taxon>Cyphellophora</taxon>
    </lineage>
</organism>
<evidence type="ECO:0000313" key="4">
    <source>
        <dbReference type="EMBL" id="KPI37431.1"/>
    </source>
</evidence>
<evidence type="ECO:0000256" key="1">
    <source>
        <dbReference type="ARBA" id="ARBA00008324"/>
    </source>
</evidence>
<dbReference type="Pfam" id="PF03061">
    <property type="entry name" value="4HBT"/>
    <property type="match status" value="1"/>
</dbReference>
<dbReference type="OrthoDB" id="2831072at2759"/>
<dbReference type="GO" id="GO:0047617">
    <property type="term" value="F:fatty acyl-CoA hydrolase activity"/>
    <property type="evidence" value="ECO:0007669"/>
    <property type="project" value="InterPro"/>
</dbReference>
<dbReference type="InterPro" id="IPR029069">
    <property type="entry name" value="HotDog_dom_sf"/>
</dbReference>
<comment type="caution">
    <text evidence="4">The sequence shown here is derived from an EMBL/GenBank/DDBJ whole genome shotgun (WGS) entry which is preliminary data.</text>
</comment>
<evidence type="ECO:0000256" key="2">
    <source>
        <dbReference type="ARBA" id="ARBA00022801"/>
    </source>
</evidence>
<protein>
    <recommendedName>
        <fullName evidence="3">Thioesterase domain-containing protein</fullName>
    </recommendedName>
</protein>
<dbReference type="Proteomes" id="UP000038010">
    <property type="component" value="Unassembled WGS sequence"/>
</dbReference>
<dbReference type="InterPro" id="IPR006683">
    <property type="entry name" value="Thioestr_dom"/>
</dbReference>
<sequence>MDEAKRKKMMKEAYQNPDLETSLWDRVMALNAAIADDPDYLGPDTIAHRAGNTKLLKVEPGRTEWEMDVTPAHANKSGNMHGGMACIILDNLTSTALLTLAKPGFLDAGHVSRTITMSYLRPVPIGAKIKVVAEAVAAGRNTANLKGEIQIDGKVCVTCIHDKVVFKKGEVHPNQKPKHKAKL</sequence>
<keyword evidence="2" id="KW-0378">Hydrolase</keyword>
<proteinExistence type="inferred from homology"/>
<keyword evidence="5" id="KW-1185">Reference proteome</keyword>
<dbReference type="EMBL" id="LFJN01000024">
    <property type="protein sequence ID" value="KPI37431.1"/>
    <property type="molecule type" value="Genomic_DNA"/>
</dbReference>
<dbReference type="PANTHER" id="PTHR21660">
    <property type="entry name" value="THIOESTERASE SUPERFAMILY MEMBER-RELATED"/>
    <property type="match status" value="1"/>
</dbReference>
<dbReference type="InterPro" id="IPR039298">
    <property type="entry name" value="ACOT13"/>
</dbReference>
<dbReference type="PANTHER" id="PTHR21660:SF1">
    <property type="entry name" value="ACYL-COENZYME A THIOESTERASE 13"/>
    <property type="match status" value="1"/>
</dbReference>
<dbReference type="SUPFAM" id="SSF54637">
    <property type="entry name" value="Thioesterase/thiol ester dehydrase-isomerase"/>
    <property type="match status" value="1"/>
</dbReference>
<dbReference type="STRING" id="1664694.A0A0N0NJV8"/>
<name>A0A0N0NJV8_9EURO</name>
<dbReference type="CDD" id="cd03443">
    <property type="entry name" value="PaaI_thioesterase"/>
    <property type="match status" value="1"/>
</dbReference>
<gene>
    <name evidence="4" type="ORF">AB675_10369</name>
</gene>
<feature type="domain" description="Thioesterase" evidence="3">
    <location>
        <begin position="78"/>
        <end position="152"/>
    </location>
</feature>
<dbReference type="GeneID" id="28731015"/>
<dbReference type="VEuPathDB" id="FungiDB:AB675_10369"/>
<comment type="similarity">
    <text evidence="1">Belongs to the thioesterase PaaI family.</text>
</comment>
<dbReference type="Gene3D" id="3.10.129.10">
    <property type="entry name" value="Hotdog Thioesterase"/>
    <property type="match status" value="1"/>
</dbReference>
<accession>A0A0N0NJV8</accession>
<evidence type="ECO:0000259" key="3">
    <source>
        <dbReference type="Pfam" id="PF03061"/>
    </source>
</evidence>
<evidence type="ECO:0000313" key="5">
    <source>
        <dbReference type="Proteomes" id="UP000038010"/>
    </source>
</evidence>
<reference evidence="4 5" key="1">
    <citation type="submission" date="2015-06" db="EMBL/GenBank/DDBJ databases">
        <title>Draft genome of the ant-associated black yeast Phialophora attae CBS 131958.</title>
        <authorList>
            <person name="Moreno L.F."/>
            <person name="Stielow B.J."/>
            <person name="de Hoog S."/>
            <person name="Vicente V.A."/>
            <person name="Weiss V.A."/>
            <person name="de Vries M."/>
            <person name="Cruz L.M."/>
            <person name="Souza E.M."/>
        </authorList>
    </citation>
    <scope>NUCLEOTIDE SEQUENCE [LARGE SCALE GENOMIC DNA]</scope>
    <source>
        <strain evidence="4 5">CBS 131958</strain>
    </source>
</reference>